<evidence type="ECO:0000256" key="2">
    <source>
        <dbReference type="ARBA" id="ARBA00022692"/>
    </source>
</evidence>
<evidence type="ECO:0000256" key="1">
    <source>
        <dbReference type="ARBA" id="ARBA00004479"/>
    </source>
</evidence>
<keyword evidence="5 8" id="KW-0472">Membrane</keyword>
<name>A0A9D3RUH3_ANGAN</name>
<dbReference type="PANTHER" id="PTHR23037">
    <property type="entry name" value="CYTOKINE RECEPTOR"/>
    <property type="match status" value="1"/>
</dbReference>
<evidence type="ECO:0000256" key="7">
    <source>
        <dbReference type="ARBA" id="ARBA00023180"/>
    </source>
</evidence>
<evidence type="ECO:0000256" key="5">
    <source>
        <dbReference type="ARBA" id="ARBA00023136"/>
    </source>
</evidence>
<dbReference type="AlphaFoldDB" id="A0A9D3RUH3"/>
<accession>A0A9D3RUH3</accession>
<organism evidence="11 12">
    <name type="scientific">Anguilla anguilla</name>
    <name type="common">European freshwater eel</name>
    <name type="synonym">Muraena anguilla</name>
    <dbReference type="NCBI Taxonomy" id="7936"/>
    <lineage>
        <taxon>Eukaryota</taxon>
        <taxon>Metazoa</taxon>
        <taxon>Chordata</taxon>
        <taxon>Craniata</taxon>
        <taxon>Vertebrata</taxon>
        <taxon>Euteleostomi</taxon>
        <taxon>Actinopterygii</taxon>
        <taxon>Neopterygii</taxon>
        <taxon>Teleostei</taxon>
        <taxon>Anguilliformes</taxon>
        <taxon>Anguillidae</taxon>
        <taxon>Anguilla</taxon>
    </lineage>
</organism>
<feature type="chain" id="PRO_5038364435" description="Fibronectin type-III domain-containing protein" evidence="9">
    <location>
        <begin position="18"/>
        <end position="352"/>
    </location>
</feature>
<keyword evidence="6" id="KW-0675">Receptor</keyword>
<keyword evidence="12" id="KW-1185">Reference proteome</keyword>
<keyword evidence="7" id="KW-0325">Glycoprotein</keyword>
<dbReference type="CDD" id="cd00063">
    <property type="entry name" value="FN3"/>
    <property type="match status" value="1"/>
</dbReference>
<dbReference type="GO" id="GO:0009897">
    <property type="term" value="C:external side of plasma membrane"/>
    <property type="evidence" value="ECO:0007669"/>
    <property type="project" value="TreeGrafter"/>
</dbReference>
<sequence length="352" mass="39838">MLLGFVFFFFSLGYVTCAVPNVSCTIMNLEYIDCSWSENGIPEFNYTFQSSLKNKDSFRECPTYLQEGAHTVGCRLPYEKGNKFDRLFSNLSLDNSFSWNEQEIDLQNRVKLMPPHNLSVERQSGSELWLYWNISAPSDCMESEVSYRKNTDQVEKTTGELPGKSFSLPFPSENYRYTFRVRTRVMDSCFRSNWSAWSTPVYWGEIKGNSTSTEPNDGHSMNWLTFVIAVVGCVLFVAVFVGFLFQNERLRVILIPIVPNPSKTLDELLYTYNGNVEDWLHISHDFVAGFKPNFSEPACPVQEYSLVPQTSLSGSEGSLPVLFDESDCLYTSCSTSNSSIPSSPANTPPGLV</sequence>
<evidence type="ECO:0000256" key="6">
    <source>
        <dbReference type="ARBA" id="ARBA00023170"/>
    </source>
</evidence>
<evidence type="ECO:0000256" key="3">
    <source>
        <dbReference type="ARBA" id="ARBA00022729"/>
    </source>
</evidence>
<keyword evidence="3 9" id="KW-0732">Signal</keyword>
<dbReference type="InterPro" id="IPR003961">
    <property type="entry name" value="FN3_dom"/>
</dbReference>
<dbReference type="OMA" id="HDIEDWF"/>
<evidence type="ECO:0000313" key="11">
    <source>
        <dbReference type="EMBL" id="KAG5843538.1"/>
    </source>
</evidence>
<comment type="subcellular location">
    <subcellularLocation>
        <location evidence="1">Membrane</location>
        <topology evidence="1">Single-pass type I membrane protein</topology>
    </subcellularLocation>
</comment>
<feature type="signal peptide" evidence="9">
    <location>
        <begin position="1"/>
        <end position="17"/>
    </location>
</feature>
<keyword evidence="2 8" id="KW-0812">Transmembrane</keyword>
<dbReference type="GO" id="GO:0004896">
    <property type="term" value="F:cytokine receptor activity"/>
    <property type="evidence" value="ECO:0007669"/>
    <property type="project" value="TreeGrafter"/>
</dbReference>
<dbReference type="PROSITE" id="PS50853">
    <property type="entry name" value="FN3"/>
    <property type="match status" value="1"/>
</dbReference>
<reference evidence="11" key="1">
    <citation type="submission" date="2021-01" db="EMBL/GenBank/DDBJ databases">
        <title>A chromosome-scale assembly of European eel, Anguilla anguilla.</title>
        <authorList>
            <person name="Henkel C."/>
            <person name="Jong-Raadsen S.A."/>
            <person name="Dufour S."/>
            <person name="Weltzien F.-A."/>
            <person name="Palstra A.P."/>
            <person name="Pelster B."/>
            <person name="Spaink H.P."/>
            <person name="Van Den Thillart G.E."/>
            <person name="Jansen H."/>
            <person name="Zahm M."/>
            <person name="Klopp C."/>
            <person name="Cedric C."/>
            <person name="Louis A."/>
            <person name="Berthelot C."/>
            <person name="Parey E."/>
            <person name="Roest Crollius H."/>
            <person name="Montfort J."/>
            <person name="Robinson-Rechavi M."/>
            <person name="Bucao C."/>
            <person name="Bouchez O."/>
            <person name="Gislard M."/>
            <person name="Lluch J."/>
            <person name="Milhes M."/>
            <person name="Lampietro C."/>
            <person name="Lopez Roques C."/>
            <person name="Donnadieu C."/>
            <person name="Braasch I."/>
            <person name="Desvignes T."/>
            <person name="Postlethwait J."/>
            <person name="Bobe J."/>
            <person name="Guiguen Y."/>
            <person name="Dirks R."/>
        </authorList>
    </citation>
    <scope>NUCLEOTIDE SEQUENCE</scope>
    <source>
        <strain evidence="11">Tag_6206</strain>
        <tissue evidence="11">Liver</tissue>
    </source>
</reference>
<comment type="caution">
    <text evidence="11">The sequence shown here is derived from an EMBL/GenBank/DDBJ whole genome shotgun (WGS) entry which is preliminary data.</text>
</comment>
<feature type="domain" description="Fibronectin type-III" evidence="10">
    <location>
        <begin position="114"/>
        <end position="206"/>
    </location>
</feature>
<evidence type="ECO:0000256" key="4">
    <source>
        <dbReference type="ARBA" id="ARBA00022989"/>
    </source>
</evidence>
<evidence type="ECO:0000313" key="12">
    <source>
        <dbReference type="Proteomes" id="UP001044222"/>
    </source>
</evidence>
<dbReference type="Proteomes" id="UP001044222">
    <property type="component" value="Chromosome 8"/>
</dbReference>
<evidence type="ECO:0000256" key="9">
    <source>
        <dbReference type="SAM" id="SignalP"/>
    </source>
</evidence>
<dbReference type="InterPro" id="IPR036116">
    <property type="entry name" value="FN3_sf"/>
</dbReference>
<proteinExistence type="predicted"/>
<gene>
    <name evidence="11" type="ORF">ANANG_G00151970</name>
</gene>
<evidence type="ECO:0000259" key="10">
    <source>
        <dbReference type="PROSITE" id="PS50853"/>
    </source>
</evidence>
<feature type="transmembrane region" description="Helical" evidence="8">
    <location>
        <begin position="223"/>
        <end position="245"/>
    </location>
</feature>
<dbReference type="Pfam" id="PF21604">
    <property type="entry name" value="CRLF2_D1"/>
    <property type="match status" value="1"/>
</dbReference>
<dbReference type="InterPro" id="IPR013783">
    <property type="entry name" value="Ig-like_fold"/>
</dbReference>
<dbReference type="EMBL" id="JAFIRN010000008">
    <property type="protein sequence ID" value="KAG5843538.1"/>
    <property type="molecule type" value="Genomic_DNA"/>
</dbReference>
<evidence type="ECO:0000256" key="8">
    <source>
        <dbReference type="SAM" id="Phobius"/>
    </source>
</evidence>
<dbReference type="SUPFAM" id="SSF49265">
    <property type="entry name" value="Fibronectin type III"/>
    <property type="match status" value="2"/>
</dbReference>
<dbReference type="PANTHER" id="PTHR23037:SF47">
    <property type="entry name" value="INTERLEUKIN 2 RECEPTOR SUBUNIT GAMMA"/>
    <property type="match status" value="1"/>
</dbReference>
<dbReference type="InterPro" id="IPR048651">
    <property type="entry name" value="CRLF2-like_D1"/>
</dbReference>
<dbReference type="Gene3D" id="2.60.40.10">
    <property type="entry name" value="Immunoglobulins"/>
    <property type="match status" value="2"/>
</dbReference>
<protein>
    <recommendedName>
        <fullName evidence="10">Fibronectin type-III domain-containing protein</fullName>
    </recommendedName>
</protein>
<keyword evidence="4 8" id="KW-1133">Transmembrane helix</keyword>